<evidence type="ECO:0000259" key="6">
    <source>
        <dbReference type="PROSITE" id="PS50089"/>
    </source>
</evidence>
<reference evidence="10" key="1">
    <citation type="journal article" date="2006" name="Science">
        <title>Ancient noncoding elements conserved in the human genome.</title>
        <authorList>
            <person name="Venkatesh B."/>
            <person name="Kirkness E.F."/>
            <person name="Loh Y.H."/>
            <person name="Halpern A.L."/>
            <person name="Lee A.P."/>
            <person name="Johnson J."/>
            <person name="Dandona N."/>
            <person name="Viswanathan L.D."/>
            <person name="Tay A."/>
            <person name="Venter J.C."/>
            <person name="Strausberg R.L."/>
            <person name="Brenner S."/>
        </authorList>
    </citation>
    <scope>NUCLEOTIDE SEQUENCE [LARGE SCALE GENOMIC DNA]</scope>
</reference>
<dbReference type="FunFam" id="2.60.120.920:FF:000004">
    <property type="entry name" value="Butyrophilin subfamily 1 member A1"/>
    <property type="match status" value="1"/>
</dbReference>
<dbReference type="InterPro" id="IPR013083">
    <property type="entry name" value="Znf_RING/FYVE/PHD"/>
</dbReference>
<keyword evidence="3" id="KW-0862">Zinc</keyword>
<evidence type="ECO:0000256" key="1">
    <source>
        <dbReference type="ARBA" id="ARBA00022723"/>
    </source>
</evidence>
<keyword evidence="10" id="KW-1185">Reference proteome</keyword>
<dbReference type="SUPFAM" id="SSF57850">
    <property type="entry name" value="RING/U-box"/>
    <property type="match status" value="1"/>
</dbReference>
<reference evidence="10" key="2">
    <citation type="journal article" date="2007" name="PLoS Biol.">
        <title>Survey sequencing and comparative analysis of the elephant shark (Callorhinchus milii) genome.</title>
        <authorList>
            <person name="Venkatesh B."/>
            <person name="Kirkness E.F."/>
            <person name="Loh Y.H."/>
            <person name="Halpern A.L."/>
            <person name="Lee A.P."/>
            <person name="Johnson J."/>
            <person name="Dandona N."/>
            <person name="Viswanathan L.D."/>
            <person name="Tay A."/>
            <person name="Venter J.C."/>
            <person name="Strausberg R.L."/>
            <person name="Brenner S."/>
        </authorList>
    </citation>
    <scope>NUCLEOTIDE SEQUENCE [LARGE SCALE GENOMIC DNA]</scope>
</reference>
<organism evidence="9 10">
    <name type="scientific">Callorhinchus milii</name>
    <name type="common">Ghost shark</name>
    <dbReference type="NCBI Taxonomy" id="7868"/>
    <lineage>
        <taxon>Eukaryota</taxon>
        <taxon>Metazoa</taxon>
        <taxon>Chordata</taxon>
        <taxon>Craniata</taxon>
        <taxon>Vertebrata</taxon>
        <taxon>Chondrichthyes</taxon>
        <taxon>Holocephali</taxon>
        <taxon>Chimaeriformes</taxon>
        <taxon>Callorhinchidae</taxon>
        <taxon>Callorhinchus</taxon>
    </lineage>
</organism>
<dbReference type="Pfam" id="PF00622">
    <property type="entry name" value="SPRY"/>
    <property type="match status" value="1"/>
</dbReference>
<evidence type="ECO:0000256" key="5">
    <source>
        <dbReference type="SAM" id="Coils"/>
    </source>
</evidence>
<dbReference type="Pfam" id="PF13765">
    <property type="entry name" value="PRY"/>
    <property type="match status" value="1"/>
</dbReference>
<dbReference type="InterPro" id="IPR017907">
    <property type="entry name" value="Znf_RING_CS"/>
</dbReference>
<keyword evidence="1" id="KW-0479">Metal-binding</keyword>
<dbReference type="InterPro" id="IPR050143">
    <property type="entry name" value="TRIM/RBCC"/>
</dbReference>
<evidence type="ECO:0000259" key="8">
    <source>
        <dbReference type="PROSITE" id="PS50188"/>
    </source>
</evidence>
<dbReference type="Gene3D" id="3.30.160.60">
    <property type="entry name" value="Classic Zinc Finger"/>
    <property type="match status" value="1"/>
</dbReference>
<dbReference type="PROSITE" id="PS50089">
    <property type="entry name" value="ZF_RING_2"/>
    <property type="match status" value="1"/>
</dbReference>
<dbReference type="InterPro" id="IPR001841">
    <property type="entry name" value="Znf_RING"/>
</dbReference>
<feature type="coiled-coil region" evidence="5">
    <location>
        <begin position="153"/>
        <end position="180"/>
    </location>
</feature>
<dbReference type="SMART" id="SM00589">
    <property type="entry name" value="PRY"/>
    <property type="match status" value="1"/>
</dbReference>
<dbReference type="Pfam" id="PF15227">
    <property type="entry name" value="zf-C3HC4_4"/>
    <property type="match status" value="1"/>
</dbReference>
<dbReference type="PROSITE" id="PS50119">
    <property type="entry name" value="ZF_BBOX"/>
    <property type="match status" value="1"/>
</dbReference>
<dbReference type="AlphaFoldDB" id="A0A4W3GVC9"/>
<keyword evidence="5" id="KW-0175">Coiled coil</keyword>
<dbReference type="InterPro" id="IPR006574">
    <property type="entry name" value="PRY"/>
</dbReference>
<dbReference type="PROSITE" id="PS00518">
    <property type="entry name" value="ZF_RING_1"/>
    <property type="match status" value="1"/>
</dbReference>
<dbReference type="Gene3D" id="3.30.40.10">
    <property type="entry name" value="Zinc/RING finger domain, C3HC4 (zinc finger)"/>
    <property type="match status" value="1"/>
</dbReference>
<evidence type="ECO:0000313" key="10">
    <source>
        <dbReference type="Proteomes" id="UP000314986"/>
    </source>
</evidence>
<dbReference type="Ensembl" id="ENSCMIT00000007146.1">
    <property type="protein sequence ID" value="ENSCMIP00000006927.1"/>
    <property type="gene ID" value="ENSCMIG00000003873.1"/>
</dbReference>
<dbReference type="InterPro" id="IPR043136">
    <property type="entry name" value="B30.2/SPRY_sf"/>
</dbReference>
<name>A0A4W3GVC9_CALMI</name>
<evidence type="ECO:0000313" key="9">
    <source>
        <dbReference type="Ensembl" id="ENSCMIP00000006927.1"/>
    </source>
</evidence>
<dbReference type="InterPro" id="IPR003877">
    <property type="entry name" value="SPRY_dom"/>
</dbReference>
<evidence type="ECO:0000259" key="7">
    <source>
        <dbReference type="PROSITE" id="PS50119"/>
    </source>
</evidence>
<dbReference type="InterPro" id="IPR001870">
    <property type="entry name" value="B30.2/SPRY"/>
</dbReference>
<dbReference type="CDD" id="cd16594">
    <property type="entry name" value="RING-HC_TRIM7-like_C-IV"/>
    <property type="match status" value="1"/>
</dbReference>
<dbReference type="PANTHER" id="PTHR24103">
    <property type="entry name" value="E3 UBIQUITIN-PROTEIN LIGASE TRIM"/>
    <property type="match status" value="1"/>
</dbReference>
<dbReference type="CDD" id="cd13733">
    <property type="entry name" value="SPRY_PRY_C-I_1"/>
    <property type="match status" value="1"/>
</dbReference>
<dbReference type="SMART" id="SM00449">
    <property type="entry name" value="SPRY"/>
    <property type="match status" value="1"/>
</dbReference>
<dbReference type="GO" id="GO:0008270">
    <property type="term" value="F:zinc ion binding"/>
    <property type="evidence" value="ECO:0007669"/>
    <property type="project" value="UniProtKB-KW"/>
</dbReference>
<keyword evidence="2 4" id="KW-0863">Zinc-finger</keyword>
<evidence type="ECO:0000256" key="3">
    <source>
        <dbReference type="ARBA" id="ARBA00022833"/>
    </source>
</evidence>
<dbReference type="SUPFAM" id="SSF49899">
    <property type="entry name" value="Concanavalin A-like lectins/glucanases"/>
    <property type="match status" value="1"/>
</dbReference>
<feature type="domain" description="RING-type" evidence="6">
    <location>
        <begin position="17"/>
        <end position="57"/>
    </location>
</feature>
<evidence type="ECO:0000256" key="4">
    <source>
        <dbReference type="PROSITE-ProRule" id="PRU00024"/>
    </source>
</evidence>
<feature type="domain" description="B30.2/SPRY" evidence="8">
    <location>
        <begin position="239"/>
        <end position="436"/>
    </location>
</feature>
<proteinExistence type="predicted"/>
<reference evidence="9" key="5">
    <citation type="submission" date="2025-09" db="UniProtKB">
        <authorList>
            <consortium name="Ensembl"/>
        </authorList>
    </citation>
    <scope>IDENTIFICATION</scope>
</reference>
<dbReference type="InterPro" id="IPR003879">
    <property type="entry name" value="Butyrophylin_SPRY"/>
</dbReference>
<evidence type="ECO:0000256" key="2">
    <source>
        <dbReference type="ARBA" id="ARBA00022771"/>
    </source>
</evidence>
<dbReference type="Gene3D" id="2.60.120.920">
    <property type="match status" value="1"/>
</dbReference>
<dbReference type="PRINTS" id="PR01407">
    <property type="entry name" value="BUTYPHLNCDUF"/>
</dbReference>
<dbReference type="SUPFAM" id="SSF57845">
    <property type="entry name" value="B-box zinc-binding domain"/>
    <property type="match status" value="1"/>
</dbReference>
<dbReference type="GeneTree" id="ENSGT00940000158537"/>
<accession>A0A4W3GVC9</accession>
<reference evidence="9" key="4">
    <citation type="submission" date="2025-08" db="UniProtKB">
        <authorList>
            <consortium name="Ensembl"/>
        </authorList>
    </citation>
    <scope>IDENTIFICATION</scope>
</reference>
<dbReference type="InterPro" id="IPR013320">
    <property type="entry name" value="ConA-like_dom_sf"/>
</dbReference>
<dbReference type="PROSITE" id="PS50188">
    <property type="entry name" value="B302_SPRY"/>
    <property type="match status" value="1"/>
</dbReference>
<protein>
    <submittedName>
        <fullName evidence="9">Uncharacterized protein</fullName>
    </submittedName>
</protein>
<feature type="domain" description="B box-type" evidence="7">
    <location>
        <begin position="94"/>
        <end position="130"/>
    </location>
</feature>
<dbReference type="OMA" id="CFRICLR"/>
<dbReference type="InterPro" id="IPR000315">
    <property type="entry name" value="Znf_B-box"/>
</dbReference>
<dbReference type="SMART" id="SM00184">
    <property type="entry name" value="RING"/>
    <property type="match status" value="1"/>
</dbReference>
<dbReference type="Proteomes" id="UP000314986">
    <property type="component" value="Unassembled WGS sequence"/>
</dbReference>
<reference evidence="10" key="3">
    <citation type="journal article" date="2014" name="Nature">
        <title>Elephant shark genome provides unique insights into gnathostome evolution.</title>
        <authorList>
            <consortium name="International Elephant Shark Genome Sequencing Consortium"/>
            <person name="Venkatesh B."/>
            <person name="Lee A.P."/>
            <person name="Ravi V."/>
            <person name="Maurya A.K."/>
            <person name="Lian M.M."/>
            <person name="Swann J.B."/>
            <person name="Ohta Y."/>
            <person name="Flajnik M.F."/>
            <person name="Sutoh Y."/>
            <person name="Kasahara M."/>
            <person name="Hoon S."/>
            <person name="Gangu V."/>
            <person name="Roy S.W."/>
            <person name="Irimia M."/>
            <person name="Korzh V."/>
            <person name="Kondrychyn I."/>
            <person name="Lim Z.W."/>
            <person name="Tay B.H."/>
            <person name="Tohari S."/>
            <person name="Kong K.W."/>
            <person name="Ho S."/>
            <person name="Lorente-Galdos B."/>
            <person name="Quilez J."/>
            <person name="Marques-Bonet T."/>
            <person name="Raney B.J."/>
            <person name="Ingham P.W."/>
            <person name="Tay A."/>
            <person name="Hillier L.W."/>
            <person name="Minx P."/>
            <person name="Boehm T."/>
            <person name="Wilson R.K."/>
            <person name="Brenner S."/>
            <person name="Warren W.C."/>
        </authorList>
    </citation>
    <scope>NUCLEOTIDE SEQUENCE [LARGE SCALE GENOMIC DNA]</scope>
</reference>
<sequence>SGSGLLQAESWTEEVICPICLDFFTDPISLECGHNFCRSCIARCWENQQTDSCAVCQEVFPERKLRVNRALASLAEKVRGTSLAPGDVGVKHHCEKHWEELKRFCESDGKELCVIYRDAQEHRDHRFPPVAESLVDREQLVMRELGRREEEALRRMEADLRGIQGSLDSAERELSALRKRMEEDPLTFLQLRTVFSRQSLSDCDADLLVYYLVCFRICLRGSFVLDSVPRCSGGYAQSELPDLPLTPLYVISLSAPASLTLDPDTANPWLIVSEDLSSVRPGEKRQRLPDHPKRFDLCACALGSEGFTSGRHYWEVQVANKTEWGVGLAKGSISRKGTITLTPEDGYWAVTLINGNEYEACTTEPTLLTLGERPGKLGVYLDYEGGQVSFYNADNMSHLHTFAQTFTEKLYPYFSPGLSDGGKNSEPLRICRAIAQ</sequence>